<dbReference type="Proteomes" id="UP000077069">
    <property type="component" value="Unassembled WGS sequence"/>
</dbReference>
<dbReference type="InParanoid" id="A0A177CN50"/>
<dbReference type="RefSeq" id="XP_018038777.1">
    <property type="nucleotide sequence ID" value="XM_018186733.1"/>
</dbReference>
<evidence type="ECO:0000313" key="1">
    <source>
        <dbReference type="EMBL" id="OAG08412.1"/>
    </source>
</evidence>
<reference evidence="1 2" key="1">
    <citation type="submission" date="2016-05" db="EMBL/GenBank/DDBJ databases">
        <title>Comparative analysis of secretome profiles of manganese(II)-oxidizing ascomycete fungi.</title>
        <authorList>
            <consortium name="DOE Joint Genome Institute"/>
            <person name="Zeiner C.A."/>
            <person name="Purvine S.O."/>
            <person name="Zink E.M."/>
            <person name="Wu S."/>
            <person name="Pasa-Tolic L."/>
            <person name="Chaput D.L."/>
            <person name="Haridas S."/>
            <person name="Grigoriev I.V."/>
            <person name="Santelli C.M."/>
            <person name="Hansel C.M."/>
        </authorList>
    </citation>
    <scope>NUCLEOTIDE SEQUENCE [LARGE SCALE GENOMIC DNA]</scope>
    <source>
        <strain evidence="1 2">AP3s5-JAC2a</strain>
    </source>
</reference>
<gene>
    <name evidence="1" type="ORF">CC84DRAFT_576672</name>
</gene>
<dbReference type="AlphaFoldDB" id="A0A177CN50"/>
<organism evidence="1 2">
    <name type="scientific">Paraphaeosphaeria sporulosa</name>
    <dbReference type="NCBI Taxonomy" id="1460663"/>
    <lineage>
        <taxon>Eukaryota</taxon>
        <taxon>Fungi</taxon>
        <taxon>Dikarya</taxon>
        <taxon>Ascomycota</taxon>
        <taxon>Pezizomycotina</taxon>
        <taxon>Dothideomycetes</taxon>
        <taxon>Pleosporomycetidae</taxon>
        <taxon>Pleosporales</taxon>
        <taxon>Massarineae</taxon>
        <taxon>Didymosphaeriaceae</taxon>
        <taxon>Paraphaeosphaeria</taxon>
    </lineage>
</organism>
<dbReference type="EMBL" id="KV441550">
    <property type="protein sequence ID" value="OAG08412.1"/>
    <property type="molecule type" value="Genomic_DNA"/>
</dbReference>
<protein>
    <submittedName>
        <fullName evidence="1">Uncharacterized protein</fullName>
    </submittedName>
</protein>
<name>A0A177CN50_9PLEO</name>
<dbReference type="GeneID" id="28770219"/>
<sequence>MRPAPLHLYTGHQALLGAVMAGITLWGAVSWHTRVPDLAAPSEDARCAGRCRCVKPLFTAISPRRRWRRRCTVTSCPIRTPGRFAACEIETEVRRACPFQPPPATPSKAQAKIVATSTPKAQRTGKSCTVCHVTLLLTFLAPYVDCARIRCWRNKLSAGIAHAAVA</sequence>
<proteinExistence type="predicted"/>
<accession>A0A177CN50</accession>
<evidence type="ECO:0000313" key="2">
    <source>
        <dbReference type="Proteomes" id="UP000077069"/>
    </source>
</evidence>
<keyword evidence="2" id="KW-1185">Reference proteome</keyword>